<feature type="domain" description="PDZ" evidence="5">
    <location>
        <begin position="530"/>
        <end position="608"/>
    </location>
</feature>
<feature type="coiled-coil region" evidence="3">
    <location>
        <begin position="91"/>
        <end position="118"/>
    </location>
</feature>
<name>A0AAV4TYT4_9ARAC</name>
<evidence type="ECO:0000313" key="9">
    <source>
        <dbReference type="Proteomes" id="UP001054837"/>
    </source>
</evidence>
<dbReference type="PROSITE" id="PS50106">
    <property type="entry name" value="PDZ"/>
    <property type="match status" value="1"/>
</dbReference>
<feature type="domain" description="REM-1" evidence="7">
    <location>
        <begin position="39"/>
        <end position="114"/>
    </location>
</feature>
<reference evidence="8 9" key="1">
    <citation type="submission" date="2021-06" db="EMBL/GenBank/DDBJ databases">
        <title>Caerostris darwini draft genome.</title>
        <authorList>
            <person name="Kono N."/>
            <person name="Arakawa K."/>
        </authorList>
    </citation>
    <scope>NUCLEOTIDE SEQUENCE [LARGE SCALE GENOMIC DNA]</scope>
</reference>
<keyword evidence="9" id="KW-1185">Reference proteome</keyword>
<evidence type="ECO:0000256" key="4">
    <source>
        <dbReference type="SAM" id="MobiDB-lite"/>
    </source>
</evidence>
<dbReference type="PANTHER" id="PTHR23031">
    <property type="entry name" value="RHOPHILIN"/>
    <property type="match status" value="1"/>
</dbReference>
<dbReference type="InterPro" id="IPR011072">
    <property type="entry name" value="HR1_rho-bd"/>
</dbReference>
<dbReference type="SMART" id="SM00228">
    <property type="entry name" value="PDZ"/>
    <property type="match status" value="1"/>
</dbReference>
<sequence length="698" mass="79840">MVLRGNDLYCCYCIERGEFSILLSRETKASCGLLESNGSDPRLATCRGKLQNQRAKLNQEINKQIMIRNGAERLYKVTTNKKLRENVALELSFVNSNLQLLKEQLADLNSSVNIYQNKSNTQVVPMIPLGLKETKEIDFRDIFKDFILEHYSEECSKYEKAIKEFMDIRQAVRTPTRDHNGVKLLFGYYNLLYYIDRRFFPPHRNMGIFFEWFDSLTGVPSTQKTIAFEKASVLFNIAALYTQIAAKQDRLNSTGVDAAVDNFLRAAGMFRYIRDNFSNAPSMDLSPDTLDTLIQLMLAQARECLFEKLIPGVENLGLQNCLEVAQEAEQVSCVYRTVHQVMSSSSVKDYVPYSWISLLLVKSEHYRALGHHYAAVGLLEHNGEIEKEVATYLEYVHSPDANNSSTCIDIRVPHTTEERRQLGKAHLRASLLLHEEALRLHRMCRQLRQIDNLQERLRTAHDASLDRYAQCEQEDDFQEILDAPPIQAATKYQLTLMTPEFSEYNVEDLFHDLGPLKVFSARRQWTAARVVHLRKDAEENFGFSVRGDAPVIVAAIDNRGIAQEAGMKEGDFIVHIGNTDTKWMGHEEVVKVIRESGNELTLKVVTPIDHDYLHPRSNGSSSASSPASTASTLSSGDRVHLRQNSNPFSKDKRRRATWNFFRRSQSKERQFPHHQRRGLQINCFRKYSSASTDCAFVL</sequence>
<evidence type="ECO:0000256" key="1">
    <source>
        <dbReference type="ARBA" id="ARBA00010369"/>
    </source>
</evidence>
<dbReference type="SMART" id="SM00742">
    <property type="entry name" value="Hr1"/>
    <property type="match status" value="1"/>
</dbReference>
<dbReference type="Gene3D" id="2.30.42.10">
    <property type="match status" value="1"/>
</dbReference>
<dbReference type="GO" id="GO:0007165">
    <property type="term" value="P:signal transduction"/>
    <property type="evidence" value="ECO:0007669"/>
    <property type="project" value="InterPro"/>
</dbReference>
<evidence type="ECO:0000256" key="3">
    <source>
        <dbReference type="SAM" id="Coils"/>
    </source>
</evidence>
<dbReference type="Pfam" id="PF03097">
    <property type="entry name" value="BRO1"/>
    <property type="match status" value="1"/>
</dbReference>
<dbReference type="InterPro" id="IPR004328">
    <property type="entry name" value="BRO1_dom"/>
</dbReference>
<gene>
    <name evidence="8" type="primary">RHPN2</name>
    <name evidence="8" type="ORF">CDAR_618221</name>
</gene>
<dbReference type="InterPro" id="IPR047138">
    <property type="entry name" value="RHPN1_2"/>
</dbReference>
<evidence type="ECO:0000259" key="6">
    <source>
        <dbReference type="PROSITE" id="PS51180"/>
    </source>
</evidence>
<dbReference type="Gene3D" id="1.25.40.280">
    <property type="entry name" value="alix/aip1 like domains"/>
    <property type="match status" value="1"/>
</dbReference>
<dbReference type="InterPro" id="IPR036034">
    <property type="entry name" value="PDZ_sf"/>
</dbReference>
<dbReference type="GO" id="GO:0051497">
    <property type="term" value="P:negative regulation of stress fiber assembly"/>
    <property type="evidence" value="ECO:0007669"/>
    <property type="project" value="TreeGrafter"/>
</dbReference>
<dbReference type="SMART" id="SM01041">
    <property type="entry name" value="BRO1"/>
    <property type="match status" value="1"/>
</dbReference>
<feature type="region of interest" description="Disordered" evidence="4">
    <location>
        <begin position="613"/>
        <end position="654"/>
    </location>
</feature>
<dbReference type="InterPro" id="IPR001478">
    <property type="entry name" value="PDZ"/>
</dbReference>
<dbReference type="Pfam" id="PF00595">
    <property type="entry name" value="PDZ"/>
    <property type="match status" value="1"/>
</dbReference>
<evidence type="ECO:0000313" key="8">
    <source>
        <dbReference type="EMBL" id="GIY50172.1"/>
    </source>
</evidence>
<dbReference type="PROSITE" id="PS51860">
    <property type="entry name" value="REM_1"/>
    <property type="match status" value="1"/>
</dbReference>
<feature type="compositionally biased region" description="Low complexity" evidence="4">
    <location>
        <begin position="620"/>
        <end position="635"/>
    </location>
</feature>
<dbReference type="SUPFAM" id="SSF50156">
    <property type="entry name" value="PDZ domain-like"/>
    <property type="match status" value="1"/>
</dbReference>
<evidence type="ECO:0000259" key="5">
    <source>
        <dbReference type="PROSITE" id="PS50106"/>
    </source>
</evidence>
<dbReference type="EMBL" id="BPLQ01010358">
    <property type="protein sequence ID" value="GIY50172.1"/>
    <property type="molecule type" value="Genomic_DNA"/>
</dbReference>
<protein>
    <submittedName>
        <fullName evidence="8">Rhophilin-2</fullName>
    </submittedName>
</protein>
<comment type="caution">
    <text evidence="8">The sequence shown here is derived from an EMBL/GenBank/DDBJ whole genome shotgun (WGS) entry which is preliminary data.</text>
</comment>
<dbReference type="CDD" id="cd06712">
    <property type="entry name" value="PDZ_rhophilin-like"/>
    <property type="match status" value="1"/>
</dbReference>
<dbReference type="Gene3D" id="1.10.287.160">
    <property type="entry name" value="HR1 repeat"/>
    <property type="match status" value="1"/>
</dbReference>
<dbReference type="PROSITE" id="PS51180">
    <property type="entry name" value="BRO1"/>
    <property type="match status" value="1"/>
</dbReference>
<comment type="similarity">
    <text evidence="1">Belongs to the RHPN family.</text>
</comment>
<dbReference type="CDD" id="cd09244">
    <property type="entry name" value="BRO1_Rhophilin"/>
    <property type="match status" value="1"/>
</dbReference>
<dbReference type="CDD" id="cd11633">
    <property type="entry name" value="HR1_Rhophilin-1"/>
    <property type="match status" value="1"/>
</dbReference>
<dbReference type="Proteomes" id="UP001054837">
    <property type="component" value="Unassembled WGS sequence"/>
</dbReference>
<dbReference type="PANTHER" id="PTHR23031:SF15">
    <property type="entry name" value="LD12055P"/>
    <property type="match status" value="1"/>
</dbReference>
<organism evidence="8 9">
    <name type="scientific">Caerostris darwini</name>
    <dbReference type="NCBI Taxonomy" id="1538125"/>
    <lineage>
        <taxon>Eukaryota</taxon>
        <taxon>Metazoa</taxon>
        <taxon>Ecdysozoa</taxon>
        <taxon>Arthropoda</taxon>
        <taxon>Chelicerata</taxon>
        <taxon>Arachnida</taxon>
        <taxon>Araneae</taxon>
        <taxon>Araneomorphae</taxon>
        <taxon>Entelegynae</taxon>
        <taxon>Araneoidea</taxon>
        <taxon>Araneidae</taxon>
        <taxon>Caerostris</taxon>
    </lineage>
</organism>
<dbReference type="SUPFAM" id="SSF46585">
    <property type="entry name" value="HR1 repeat"/>
    <property type="match status" value="1"/>
</dbReference>
<dbReference type="InterPro" id="IPR038499">
    <property type="entry name" value="BRO1_sf"/>
</dbReference>
<dbReference type="Pfam" id="PF02185">
    <property type="entry name" value="HR1"/>
    <property type="match status" value="1"/>
</dbReference>
<keyword evidence="2 3" id="KW-0175">Coiled coil</keyword>
<dbReference type="InterPro" id="IPR036274">
    <property type="entry name" value="HR1_rpt_sf"/>
</dbReference>
<evidence type="ECO:0000259" key="7">
    <source>
        <dbReference type="PROSITE" id="PS51860"/>
    </source>
</evidence>
<dbReference type="AlphaFoldDB" id="A0AAV4TYT4"/>
<accession>A0AAV4TYT4</accession>
<evidence type="ECO:0000256" key="2">
    <source>
        <dbReference type="PROSITE-ProRule" id="PRU01207"/>
    </source>
</evidence>
<feature type="domain" description="BRO1" evidence="6">
    <location>
        <begin position="125"/>
        <end position="516"/>
    </location>
</feature>
<proteinExistence type="inferred from homology"/>